<dbReference type="GO" id="GO:0016559">
    <property type="term" value="P:peroxisome fission"/>
    <property type="evidence" value="ECO:0007669"/>
    <property type="project" value="TreeGrafter"/>
</dbReference>
<proteinExistence type="inferred from homology"/>
<dbReference type="InterPro" id="IPR019734">
    <property type="entry name" value="TPR_rpt"/>
</dbReference>
<feature type="transmembrane region" description="Helical" evidence="12">
    <location>
        <begin position="248"/>
        <end position="275"/>
    </location>
</feature>
<dbReference type="Pfam" id="PF14853">
    <property type="entry name" value="Fis1_TPR_C"/>
    <property type="match status" value="1"/>
</dbReference>
<dbReference type="GO" id="GO:0005778">
    <property type="term" value="C:peroxisomal membrane"/>
    <property type="evidence" value="ECO:0007669"/>
    <property type="project" value="UniProtKB-SubCell"/>
</dbReference>
<keyword evidence="6" id="KW-1000">Mitochondrion outer membrane</keyword>
<dbReference type="InterPro" id="IPR028058">
    <property type="entry name" value="Fis1_TPR_N"/>
</dbReference>
<sequence length="367" mass="41308">MEEILNDSVVNAELVKFEKKYNEELKSGSVSTTTQFEYAYCMVRSDFSSDMKTGLVLLEDLFVKHPEGRRDYLYYMAIGHTRLKEYSEALKHAQAFLEIEPNNQQVIALEELIKKRMDIEGLKGVAKATGAALVVETIVTMIALPALGGGQFFKREALYYEENMHLYNPHDVFVWLIGVCKTEPETFYASIMVGMALYVPCCGTMMAGAYYMKRYLLAPFVVVELARLTCITLTHVVGMMVIKKSINVGYLIALTIAGGFALLLLFYLWACVVALMQILKIVRSPEYVAVFGDNPLAPIEPAETSPNDHAPVEWTGSGFKPVQRNTISKNLERLPPTALTMGQFNGHNMLIDDFRPLHSRYTHSWAI</sequence>
<evidence type="ECO:0000256" key="4">
    <source>
        <dbReference type="ARBA" id="ARBA00022692"/>
    </source>
</evidence>
<feature type="repeat" description="TPR" evidence="11">
    <location>
        <begin position="70"/>
        <end position="103"/>
    </location>
</feature>
<dbReference type="Proteomes" id="UP000075885">
    <property type="component" value="Unassembled WGS sequence"/>
</dbReference>
<evidence type="ECO:0000256" key="12">
    <source>
        <dbReference type="SAM" id="Phobius"/>
    </source>
</evidence>
<evidence type="ECO:0000256" key="8">
    <source>
        <dbReference type="ARBA" id="ARBA00023128"/>
    </source>
</evidence>
<keyword evidence="8" id="KW-0496">Mitochondrion</keyword>
<evidence type="ECO:0000256" key="11">
    <source>
        <dbReference type="PROSITE-ProRule" id="PRU00339"/>
    </source>
</evidence>
<evidence type="ECO:0000313" key="13">
    <source>
        <dbReference type="EnsemblMetazoa" id="AEPI007862-PA"/>
    </source>
</evidence>
<keyword evidence="10" id="KW-0576">Peroxisome</keyword>
<keyword evidence="4 12" id="KW-0812">Transmembrane</keyword>
<dbReference type="STRING" id="199890.A0A182PLP2"/>
<organism evidence="13 14">
    <name type="scientific">Anopheles epiroticus</name>
    <dbReference type="NCBI Taxonomy" id="199890"/>
    <lineage>
        <taxon>Eukaryota</taxon>
        <taxon>Metazoa</taxon>
        <taxon>Ecdysozoa</taxon>
        <taxon>Arthropoda</taxon>
        <taxon>Hexapoda</taxon>
        <taxon>Insecta</taxon>
        <taxon>Pterygota</taxon>
        <taxon>Neoptera</taxon>
        <taxon>Endopterygota</taxon>
        <taxon>Diptera</taxon>
        <taxon>Nematocera</taxon>
        <taxon>Culicoidea</taxon>
        <taxon>Culicidae</taxon>
        <taxon>Anophelinae</taxon>
        <taxon>Anopheles</taxon>
    </lineage>
</organism>
<reference evidence="13" key="2">
    <citation type="submission" date="2020-05" db="UniProtKB">
        <authorList>
            <consortium name="EnsemblMetazoa"/>
        </authorList>
    </citation>
    <scope>IDENTIFICATION</scope>
    <source>
        <strain evidence="13">Epiroticus2</strain>
    </source>
</reference>
<evidence type="ECO:0000313" key="14">
    <source>
        <dbReference type="Proteomes" id="UP000075885"/>
    </source>
</evidence>
<dbReference type="InterPro" id="IPR016543">
    <property type="entry name" value="Fis1"/>
</dbReference>
<dbReference type="AlphaFoldDB" id="A0A182PLP2"/>
<feature type="transmembrane region" description="Helical" evidence="12">
    <location>
        <begin position="217"/>
        <end position="242"/>
    </location>
</feature>
<dbReference type="Pfam" id="PF14852">
    <property type="entry name" value="Fis1_TPR_N"/>
    <property type="match status" value="1"/>
</dbReference>
<dbReference type="GO" id="GO:0043653">
    <property type="term" value="P:mitochondrial fragmentation involved in apoptotic process"/>
    <property type="evidence" value="ECO:0007669"/>
    <property type="project" value="TreeGrafter"/>
</dbReference>
<feature type="transmembrane region" description="Helical" evidence="12">
    <location>
        <begin position="187"/>
        <end position="210"/>
    </location>
</feature>
<evidence type="ECO:0000256" key="2">
    <source>
        <dbReference type="ARBA" id="ARBA00004572"/>
    </source>
</evidence>
<keyword evidence="9 12" id="KW-0472">Membrane</keyword>
<dbReference type="GO" id="GO:0000266">
    <property type="term" value="P:mitochondrial fission"/>
    <property type="evidence" value="ECO:0007669"/>
    <property type="project" value="InterPro"/>
</dbReference>
<dbReference type="GO" id="GO:0000422">
    <property type="term" value="P:autophagy of mitochondrion"/>
    <property type="evidence" value="ECO:0007669"/>
    <property type="project" value="TreeGrafter"/>
</dbReference>
<dbReference type="InterPro" id="IPR033745">
    <property type="entry name" value="Fis1_cytosol"/>
</dbReference>
<evidence type="ECO:0000256" key="9">
    <source>
        <dbReference type="ARBA" id="ARBA00023136"/>
    </source>
</evidence>
<keyword evidence="7 12" id="KW-1133">Transmembrane helix</keyword>
<dbReference type="GO" id="GO:0005741">
    <property type="term" value="C:mitochondrial outer membrane"/>
    <property type="evidence" value="ECO:0007669"/>
    <property type="project" value="UniProtKB-SubCell"/>
</dbReference>
<dbReference type="CDD" id="cd12212">
    <property type="entry name" value="Fis1"/>
    <property type="match status" value="1"/>
</dbReference>
<dbReference type="InterPro" id="IPR028061">
    <property type="entry name" value="Fis1_TPR_C"/>
</dbReference>
<protein>
    <submittedName>
        <fullName evidence="13">Uncharacterized protein</fullName>
    </submittedName>
</protein>
<reference evidence="14" key="1">
    <citation type="submission" date="2013-03" db="EMBL/GenBank/DDBJ databases">
        <title>The Genome Sequence of Anopheles epiroticus epiroticus2.</title>
        <authorList>
            <consortium name="The Broad Institute Genomics Platform"/>
            <person name="Neafsey D.E."/>
            <person name="Howell P."/>
            <person name="Walker B."/>
            <person name="Young S.K."/>
            <person name="Zeng Q."/>
            <person name="Gargeya S."/>
            <person name="Fitzgerald M."/>
            <person name="Haas B."/>
            <person name="Abouelleil A."/>
            <person name="Allen A.W."/>
            <person name="Alvarado L."/>
            <person name="Arachchi H.M."/>
            <person name="Berlin A.M."/>
            <person name="Chapman S.B."/>
            <person name="Gainer-Dewar J."/>
            <person name="Goldberg J."/>
            <person name="Griggs A."/>
            <person name="Gujja S."/>
            <person name="Hansen M."/>
            <person name="Howarth C."/>
            <person name="Imamovic A."/>
            <person name="Ireland A."/>
            <person name="Larimer J."/>
            <person name="McCowan C."/>
            <person name="Murphy C."/>
            <person name="Pearson M."/>
            <person name="Poon T.W."/>
            <person name="Priest M."/>
            <person name="Roberts A."/>
            <person name="Saif S."/>
            <person name="Shea T."/>
            <person name="Sisk P."/>
            <person name="Sykes S."/>
            <person name="Wortman J."/>
            <person name="Nusbaum C."/>
            <person name="Birren B."/>
        </authorList>
    </citation>
    <scope>NUCLEOTIDE SEQUENCE [LARGE SCALE GENOMIC DNA]</scope>
    <source>
        <strain evidence="14">Epiroticus2</strain>
    </source>
</reference>
<comment type="subcellular location">
    <subcellularLocation>
        <location evidence="2">Mitochondrion outer membrane</location>
        <topology evidence="2">Single-pass membrane protein</topology>
    </subcellularLocation>
    <subcellularLocation>
        <location evidence="1">Peroxisome membrane</location>
        <topology evidence="1">Single-pass membrane protein</topology>
    </subcellularLocation>
</comment>
<accession>A0A182PLP2</accession>
<keyword evidence="14" id="KW-1185">Reference proteome</keyword>
<dbReference type="EnsemblMetazoa" id="AEPI007862-RA">
    <property type="protein sequence ID" value="AEPI007862-PA"/>
    <property type="gene ID" value="AEPI007862"/>
</dbReference>
<comment type="similarity">
    <text evidence="3">Belongs to the FIS1 family.</text>
</comment>
<dbReference type="SUPFAM" id="SSF48452">
    <property type="entry name" value="TPR-like"/>
    <property type="match status" value="1"/>
</dbReference>
<dbReference type="PROSITE" id="PS50005">
    <property type="entry name" value="TPR"/>
    <property type="match status" value="1"/>
</dbReference>
<dbReference type="FunFam" id="1.25.40.10:FF:000147">
    <property type="entry name" value="Mitochondrial fission 1 protein"/>
    <property type="match status" value="1"/>
</dbReference>
<evidence type="ECO:0000256" key="6">
    <source>
        <dbReference type="ARBA" id="ARBA00022787"/>
    </source>
</evidence>
<dbReference type="VEuPathDB" id="VectorBase:AEPI007862"/>
<evidence type="ECO:0000256" key="3">
    <source>
        <dbReference type="ARBA" id="ARBA00008937"/>
    </source>
</evidence>
<evidence type="ECO:0000256" key="7">
    <source>
        <dbReference type="ARBA" id="ARBA00022989"/>
    </source>
</evidence>
<keyword evidence="11" id="KW-0802">TPR repeat</keyword>
<evidence type="ECO:0000256" key="10">
    <source>
        <dbReference type="ARBA" id="ARBA00023140"/>
    </source>
</evidence>
<evidence type="ECO:0000256" key="1">
    <source>
        <dbReference type="ARBA" id="ARBA00004549"/>
    </source>
</evidence>
<dbReference type="PANTHER" id="PTHR13247:SF0">
    <property type="entry name" value="MITOCHONDRIAL FISSION 1 PROTEIN"/>
    <property type="match status" value="1"/>
</dbReference>
<name>A0A182PLP2_9DIPT</name>
<dbReference type="Gene3D" id="1.25.40.10">
    <property type="entry name" value="Tetratricopeptide repeat domain"/>
    <property type="match status" value="1"/>
</dbReference>
<dbReference type="PANTHER" id="PTHR13247">
    <property type="entry name" value="TETRATRICOPEPTIDE REPEAT PROTEIN 11 TPR REPEAT PROTEIN 11"/>
    <property type="match status" value="1"/>
</dbReference>
<evidence type="ECO:0000256" key="5">
    <source>
        <dbReference type="ARBA" id="ARBA00022703"/>
    </source>
</evidence>
<keyword evidence="5" id="KW-0053">Apoptosis</keyword>
<dbReference type="InterPro" id="IPR011990">
    <property type="entry name" value="TPR-like_helical_dom_sf"/>
</dbReference>